<reference evidence="3" key="1">
    <citation type="submission" date="2016-06" db="EMBL/GenBank/DDBJ databases">
        <authorList>
            <person name="Zhan P."/>
        </authorList>
    </citation>
    <scope>NUCLEOTIDE SEQUENCE [LARGE SCALE GENOMIC DNA]</scope>
    <source>
        <strain evidence="3">T28</strain>
    </source>
</reference>
<evidence type="ECO:0008006" key="4">
    <source>
        <dbReference type="Google" id="ProtNLM"/>
    </source>
</evidence>
<organism evidence="2 3">
    <name type="scientific">Maribacter hydrothermalis</name>
    <dbReference type="NCBI Taxonomy" id="1836467"/>
    <lineage>
        <taxon>Bacteria</taxon>
        <taxon>Pseudomonadati</taxon>
        <taxon>Bacteroidota</taxon>
        <taxon>Flavobacteriia</taxon>
        <taxon>Flavobacteriales</taxon>
        <taxon>Flavobacteriaceae</taxon>
        <taxon>Maribacter</taxon>
    </lineage>
</organism>
<name>A0A1B7Z9K4_9FLAO</name>
<evidence type="ECO:0000256" key="1">
    <source>
        <dbReference type="PROSITE-ProRule" id="PRU00339"/>
    </source>
</evidence>
<dbReference type="InterPro" id="IPR011990">
    <property type="entry name" value="TPR-like_helical_dom_sf"/>
</dbReference>
<dbReference type="STRING" id="1836467.BTR34_04960"/>
<accession>A0A1B7Z9K4</accession>
<dbReference type="SMART" id="SM00028">
    <property type="entry name" value="TPR"/>
    <property type="match status" value="2"/>
</dbReference>
<dbReference type="Proteomes" id="UP000092164">
    <property type="component" value="Unassembled WGS sequence"/>
</dbReference>
<dbReference type="EMBL" id="LZFP01000011">
    <property type="protein sequence ID" value="OBR39375.1"/>
    <property type="molecule type" value="Genomic_DNA"/>
</dbReference>
<dbReference type="SUPFAM" id="SSF48452">
    <property type="entry name" value="TPR-like"/>
    <property type="match status" value="1"/>
</dbReference>
<gene>
    <name evidence="2" type="ORF">A9200_17365</name>
</gene>
<keyword evidence="1" id="KW-0802">TPR repeat</keyword>
<sequence length="284" mass="33245">MKKYLIILLSVASCNTANKENKNLKVAENIEKTVLTATDSMAIKGFVQKSFNAPLHSLEHQQYLDSALIIQPDNAWLWQQKAMPLYKARKYQLGKPFLEKAVEHDPKRWLDYSGFMNCIFSKDYLKSISEFMRAKKEYGDGYVMDHTYNFYIGLDYLQLNQFSKAKEFLLLSKEQQFKDFPKDEPQEACHYLDWYYLGIADFELGNYNEAVKSFDMALMVYENFADALYFKGRSITKLGNVEEGVKWEKLGFENGNNSINEDNAIYEIYPYQVFHKLNESVRPK</sequence>
<dbReference type="KEGG" id="mart:BTR34_04960"/>
<dbReference type="Gene3D" id="1.25.40.10">
    <property type="entry name" value="Tetratricopeptide repeat domain"/>
    <property type="match status" value="2"/>
</dbReference>
<proteinExistence type="predicted"/>
<dbReference type="InterPro" id="IPR019734">
    <property type="entry name" value="TPR_rpt"/>
</dbReference>
<evidence type="ECO:0000313" key="3">
    <source>
        <dbReference type="Proteomes" id="UP000092164"/>
    </source>
</evidence>
<comment type="caution">
    <text evidence="2">The sequence shown here is derived from an EMBL/GenBank/DDBJ whole genome shotgun (WGS) entry which is preliminary data.</text>
</comment>
<dbReference type="AlphaFoldDB" id="A0A1B7Z9K4"/>
<dbReference type="OrthoDB" id="655905at2"/>
<keyword evidence="3" id="KW-1185">Reference proteome</keyword>
<dbReference type="PROSITE" id="PS50005">
    <property type="entry name" value="TPR"/>
    <property type="match status" value="1"/>
</dbReference>
<protein>
    <recommendedName>
        <fullName evidence="4">Tetratricopeptide repeat-containing protein</fullName>
    </recommendedName>
</protein>
<feature type="repeat" description="TPR" evidence="1">
    <location>
        <begin position="191"/>
        <end position="224"/>
    </location>
</feature>
<dbReference type="RefSeq" id="WP_068484435.1">
    <property type="nucleotide sequence ID" value="NZ_CP018760.1"/>
</dbReference>
<evidence type="ECO:0000313" key="2">
    <source>
        <dbReference type="EMBL" id="OBR39375.1"/>
    </source>
</evidence>